<evidence type="ECO:0000313" key="6">
    <source>
        <dbReference type="Proteomes" id="UP000502611"/>
    </source>
</evidence>
<gene>
    <name evidence="1" type="ORF">CP98_02266</name>
    <name evidence="4" type="ORF">H3V42_09815</name>
    <name evidence="3" type="ORF">HH800_22005</name>
    <name evidence="2" type="ORF">N5J77_03660</name>
</gene>
<evidence type="ECO:0000313" key="2">
    <source>
        <dbReference type="EMBL" id="MDH2130210.1"/>
    </source>
</evidence>
<evidence type="ECO:0000313" key="3">
    <source>
        <dbReference type="EMBL" id="QJR04637.1"/>
    </source>
</evidence>
<dbReference type="EMBL" id="CP060122">
    <property type="protein sequence ID" value="QNG47842.1"/>
    <property type="molecule type" value="Genomic_DNA"/>
</dbReference>
<organism evidence="1 5">
    <name type="scientific">Sphingobium yanoikuyae</name>
    <name type="common">Sphingomonas yanoikuyae</name>
    <dbReference type="NCBI Taxonomy" id="13690"/>
    <lineage>
        <taxon>Bacteria</taxon>
        <taxon>Pseudomonadati</taxon>
        <taxon>Pseudomonadota</taxon>
        <taxon>Alphaproteobacteria</taxon>
        <taxon>Sphingomonadales</taxon>
        <taxon>Sphingomonadaceae</taxon>
        <taxon>Sphingobium</taxon>
    </lineage>
</organism>
<dbReference type="Proteomes" id="UP000502611">
    <property type="component" value="Chromosome"/>
</dbReference>
<evidence type="ECO:0000313" key="4">
    <source>
        <dbReference type="EMBL" id="QNG47842.1"/>
    </source>
</evidence>
<reference evidence="3 6" key="2">
    <citation type="submission" date="2020-04" db="EMBL/GenBank/DDBJ databases">
        <title>The Whole Genome Analysis of High salt-tolerant Sphingobium yanoikuyae YC-XJ2 with Aryl organophosphorus flame retardants (aryl-OPFRs)-degrading capacity and characteristics of Related phosphotriesterase.</title>
        <authorList>
            <person name="Li X."/>
        </authorList>
    </citation>
    <scope>NUCLEOTIDE SEQUENCE [LARGE SCALE GENOMIC DNA]</scope>
    <source>
        <strain evidence="3 6">YC-XJ2</strain>
    </source>
</reference>
<proteinExistence type="predicted"/>
<dbReference type="EMBL" id="JGVR01000012">
    <property type="protein sequence ID" value="KEZ18885.1"/>
    <property type="molecule type" value="Genomic_DNA"/>
</dbReference>
<protein>
    <submittedName>
        <fullName evidence="1">Uncharacterized protein</fullName>
    </submittedName>
</protein>
<reference evidence="4 7" key="3">
    <citation type="submission" date="2020-07" db="EMBL/GenBank/DDBJ databases">
        <title>Whole genome sequence of Sphingobium yanoikuyae A3.</title>
        <authorList>
            <person name="Han S.-S."/>
        </authorList>
    </citation>
    <scope>NUCLEOTIDE SEQUENCE [LARGE SCALE GENOMIC DNA]</scope>
    <source>
        <strain evidence="4 7">A3</strain>
    </source>
</reference>
<dbReference type="EMBL" id="JAOCKX010000003">
    <property type="protein sequence ID" value="MDH2130210.1"/>
    <property type="molecule type" value="Genomic_DNA"/>
</dbReference>
<sequence>MEKNSNSVREIGQLMSVAIAAVLFGSTMILSAVGPARASEAPVLATQDTPATLRYLA</sequence>
<evidence type="ECO:0000313" key="7">
    <source>
        <dbReference type="Proteomes" id="UP000515377"/>
    </source>
</evidence>
<dbReference type="Proteomes" id="UP000028534">
    <property type="component" value="Unassembled WGS sequence"/>
</dbReference>
<dbReference type="RefSeq" id="WP_007708701.1">
    <property type="nucleotide sequence ID" value="NZ_CAUUIR010000077.1"/>
</dbReference>
<name>A0A084ELP3_SPHYA</name>
<accession>A0A084ELP3</accession>
<evidence type="ECO:0000313" key="5">
    <source>
        <dbReference type="Proteomes" id="UP000028534"/>
    </source>
</evidence>
<dbReference type="AlphaFoldDB" id="A0A084ELP3"/>
<dbReference type="PATRIC" id="fig|13690.10.peg.2326"/>
<dbReference type="GeneID" id="57780369"/>
<dbReference type="Proteomes" id="UP000515377">
    <property type="component" value="Chromosome"/>
</dbReference>
<dbReference type="EMBL" id="CP053021">
    <property type="protein sequence ID" value="QJR04637.1"/>
    <property type="molecule type" value="Genomic_DNA"/>
</dbReference>
<dbReference type="eggNOG" id="ENOG502ZZD0">
    <property type="taxonomic scope" value="Bacteria"/>
</dbReference>
<dbReference type="Proteomes" id="UP001162318">
    <property type="component" value="Unassembled WGS sequence"/>
</dbReference>
<reference evidence="2" key="4">
    <citation type="submission" date="2022-09" db="EMBL/GenBank/DDBJ databases">
        <title>Intensive care unit water sources are persistently colonized with multi-drug resistant bacteria and are the site of extensive horizontal gene transfer of antibiotic resistance genes.</title>
        <authorList>
            <person name="Diorio-Toth L."/>
        </authorList>
    </citation>
    <scope>NUCLEOTIDE SEQUENCE</scope>
    <source>
        <strain evidence="2">GD03659</strain>
    </source>
</reference>
<reference evidence="1 5" key="1">
    <citation type="submission" date="2014-03" db="EMBL/GenBank/DDBJ databases">
        <title>Genome sequence of Sphingobium yanoikuyae B1.</title>
        <authorList>
            <person name="Gan H.M."/>
            <person name="Gan H.Y."/>
            <person name="Savka M.A."/>
        </authorList>
    </citation>
    <scope>NUCLEOTIDE SEQUENCE [LARGE SCALE GENOMIC DNA]</scope>
    <source>
        <strain evidence="1 5">B1</strain>
    </source>
</reference>
<evidence type="ECO:0000313" key="1">
    <source>
        <dbReference type="EMBL" id="KEZ18885.1"/>
    </source>
</evidence>